<keyword evidence="2" id="KW-1185">Reference proteome</keyword>
<name>A0ACC0UWQ6_9HYPO</name>
<reference evidence="1" key="1">
    <citation type="submission" date="2022-10" db="EMBL/GenBank/DDBJ databases">
        <title>Complete Genome of Trichothecium roseum strain YXFP-22015, a Plant Pathogen Isolated from Citrus.</title>
        <authorList>
            <person name="Wang Y."/>
            <person name="Zhu L."/>
        </authorList>
    </citation>
    <scope>NUCLEOTIDE SEQUENCE</scope>
    <source>
        <strain evidence="1">YXFP-22015</strain>
    </source>
</reference>
<dbReference type="Proteomes" id="UP001163324">
    <property type="component" value="Chromosome 6"/>
</dbReference>
<sequence length="254" mass="25724">MVKYALAAAALAATASALPSKLESRGKLIVGGEEAVAGDFPFIVSLQEGGSHFCGGSLLNANTVVTAAHCSVGQDPSSTKVRAGTLTWSSGGVEVGVSKITVHPDYDSGATNNDVAIWKLSEEIPEGDGVSYVTLPAAGSDPSAGDEVEVAGWGTLKEGGSNLPEDLMKVTVPIVGREECAKQYGGSSITEAMICAGIEQGGKDACQGDSGGPLVDASQKLVGIVSWGQGCAQAGYAGVYTHVGQFVDFIKNNA</sequence>
<protein>
    <submittedName>
        <fullName evidence="1">Uncharacterized protein</fullName>
    </submittedName>
</protein>
<evidence type="ECO:0000313" key="2">
    <source>
        <dbReference type="Proteomes" id="UP001163324"/>
    </source>
</evidence>
<evidence type="ECO:0000313" key="1">
    <source>
        <dbReference type="EMBL" id="KAI9897958.1"/>
    </source>
</evidence>
<comment type="caution">
    <text evidence="1">The sequence shown here is derived from an EMBL/GenBank/DDBJ whole genome shotgun (WGS) entry which is preliminary data.</text>
</comment>
<proteinExistence type="predicted"/>
<gene>
    <name evidence="1" type="ORF">N3K66_006318</name>
</gene>
<accession>A0ACC0UWQ6</accession>
<dbReference type="EMBL" id="CM047945">
    <property type="protein sequence ID" value="KAI9897958.1"/>
    <property type="molecule type" value="Genomic_DNA"/>
</dbReference>
<organism evidence="1 2">
    <name type="scientific">Trichothecium roseum</name>
    <dbReference type="NCBI Taxonomy" id="47278"/>
    <lineage>
        <taxon>Eukaryota</taxon>
        <taxon>Fungi</taxon>
        <taxon>Dikarya</taxon>
        <taxon>Ascomycota</taxon>
        <taxon>Pezizomycotina</taxon>
        <taxon>Sordariomycetes</taxon>
        <taxon>Hypocreomycetidae</taxon>
        <taxon>Hypocreales</taxon>
        <taxon>Hypocreales incertae sedis</taxon>
        <taxon>Trichothecium</taxon>
    </lineage>
</organism>